<dbReference type="InterPro" id="IPR027523">
    <property type="entry name" value="CLU_prot"/>
</dbReference>
<evidence type="ECO:0000313" key="4">
    <source>
        <dbReference type="EMBL" id="PRP84981.1"/>
    </source>
</evidence>
<dbReference type="GO" id="GO:0048312">
    <property type="term" value="P:intracellular distribution of mitochondria"/>
    <property type="evidence" value="ECO:0007669"/>
    <property type="project" value="TreeGrafter"/>
</dbReference>
<dbReference type="GO" id="GO:0003729">
    <property type="term" value="F:mRNA binding"/>
    <property type="evidence" value="ECO:0007669"/>
    <property type="project" value="TreeGrafter"/>
</dbReference>
<comment type="caution">
    <text evidence="4">The sequence shown here is derived from an EMBL/GenBank/DDBJ whole genome shotgun (WGS) entry which is preliminary data.</text>
</comment>
<evidence type="ECO:0000313" key="5">
    <source>
        <dbReference type="Proteomes" id="UP000241769"/>
    </source>
</evidence>
<dbReference type="GO" id="GO:0005737">
    <property type="term" value="C:cytoplasm"/>
    <property type="evidence" value="ECO:0007669"/>
    <property type="project" value="TreeGrafter"/>
</dbReference>
<dbReference type="Pfam" id="PF13236">
    <property type="entry name" value="CLU"/>
    <property type="match status" value="1"/>
</dbReference>
<dbReference type="AlphaFoldDB" id="A0A2P6NLZ2"/>
<dbReference type="OrthoDB" id="626167at2759"/>
<feature type="coiled-coil region" evidence="1">
    <location>
        <begin position="324"/>
        <end position="351"/>
    </location>
</feature>
<dbReference type="InParanoid" id="A0A2P6NLZ2"/>
<keyword evidence="5" id="KW-1185">Reference proteome</keyword>
<dbReference type="Proteomes" id="UP000241769">
    <property type="component" value="Unassembled WGS sequence"/>
</dbReference>
<sequence length="1167" mass="134255">MRRIGARQKKPARKPFGLLFQKFFPGQHQRMDGSADDFSFLEDSIDSYTVEGFDTTVNDIEPEDSSLIEFSLPPSQPEVSVDSTAEDYAAFLLNDHNVSPLIDHMQNSKSHTNLTHHPNSSIIPAPRTPTITQIQPNRVAPNITLRVVPTVLTPDERVRYQSTVESAVPSPASSPPLTSPDSENKRKKREYTSRNPYKCSKCGLPKKGHDCSGIKSPAIKAATTPKDRENRVNLQWTPEDNVWEEEIDLSIDGNDHDALRKRAATFEIHMCGSSIPNQMDQIYPIIRQGAFPSSTTFNSGPCFKSFTEDHQQNTMNEDEVLSIRRVYEQLLKEKEEVIEELIRRLRQYEDVIYPPLFRSQSAGEQKSSSYRFYKPTLGSLYHDDVIGFDDTTSGSSFFSSDLNRENCYHLSNGSNSIASGDDYELEEVEYEERGEEMKEGRGEEETWQDSEEEEVKKTETPALTVKDKVYKDCTEVVNRFSEASTRTPYRDWNAEYQVWYEQFVRLVAPGKVSHVQYLELNSHVLTNLNRIAQQFADTATIYAKIIISEFELPLHRKSIKPIDLGGVAGGTKYRVQNIMYKFAFDTLLVDEPALWMYGGQTADHRAASKGAANEMKGLEAHASTYVEGLSYPMMALVDYLGFRVVAMAVLPIDKTTLRYGSDDGGATVHDDDAELSEKMRVAAERLKLKGHMTGHVKSSAKKIYGPGDIEGHRGHDGRLYVVDFSRLLPPVDPATRLERKPRSVFYECLRPEMVLSSDVPLCSDAFTRWNSDEEEKRKENNEELRQRTYKMLNINIGVLTNILGRVTTHLWTSIRKSVFDENVWNKLNFLTSMMHMEGCNTRYLGQLWSLVEDEETKRIIMSVAIARCAKSELREIMRLRMRQVQAPYFKKEAARFLNQLIGTSKHSKLYWRRDLCRQLRDWFWFDLTREQVKKFHVKTMADRRIVLNLTLIYNQIELHHKTETMIRSGEETTQLYIIPTDIKTIQAKTRQRSDIYFSYGMLTVQVTKKKIEKAKRRGFSSLPAYAMYMRKQIPLAVTNLQWAVGNNPASGLYLLCWASANMEMARELPDEMTEFTYQLIIGYIFRSFEVWPDCPGRIDLMAEAIRYYTQFCEKRRDEEKILTLNVLRDKVMEVNFDYRILLSFIECVFRGSVDYSRLLPSEAHSGT</sequence>
<feature type="compositionally biased region" description="Low complexity" evidence="2">
    <location>
        <begin position="162"/>
        <end position="171"/>
    </location>
</feature>
<accession>A0A2P6NLZ2</accession>
<feature type="region of interest" description="Disordered" evidence="2">
    <location>
        <begin position="162"/>
        <end position="197"/>
    </location>
</feature>
<dbReference type="InterPro" id="IPR025697">
    <property type="entry name" value="CLU_dom"/>
</dbReference>
<dbReference type="InterPro" id="IPR033646">
    <property type="entry name" value="CLU-central"/>
</dbReference>
<reference evidence="4 5" key="1">
    <citation type="journal article" date="2018" name="Genome Biol. Evol.">
        <title>Multiple Roots of Fruiting Body Formation in Amoebozoa.</title>
        <authorList>
            <person name="Hillmann F."/>
            <person name="Forbes G."/>
            <person name="Novohradska S."/>
            <person name="Ferling I."/>
            <person name="Riege K."/>
            <person name="Groth M."/>
            <person name="Westermann M."/>
            <person name="Marz M."/>
            <person name="Spaller T."/>
            <person name="Winckler T."/>
            <person name="Schaap P."/>
            <person name="Glockner G."/>
        </authorList>
    </citation>
    <scope>NUCLEOTIDE SEQUENCE [LARGE SCALE GENOMIC DNA]</scope>
    <source>
        <strain evidence="4 5">Jena</strain>
    </source>
</reference>
<dbReference type="PROSITE" id="PS51823">
    <property type="entry name" value="CLU"/>
    <property type="match status" value="1"/>
</dbReference>
<evidence type="ECO:0000256" key="2">
    <source>
        <dbReference type="SAM" id="MobiDB-lite"/>
    </source>
</evidence>
<dbReference type="EMBL" id="MDYQ01000053">
    <property type="protein sequence ID" value="PRP84981.1"/>
    <property type="molecule type" value="Genomic_DNA"/>
</dbReference>
<proteinExistence type="predicted"/>
<feature type="compositionally biased region" description="Basic and acidic residues" evidence="2">
    <location>
        <begin position="435"/>
        <end position="444"/>
    </location>
</feature>
<protein>
    <recommendedName>
        <fullName evidence="3">Clu domain-containing protein</fullName>
    </recommendedName>
</protein>
<gene>
    <name evidence="4" type="ORF">PROFUN_07366</name>
</gene>
<dbReference type="PANTHER" id="PTHR12601:SF6">
    <property type="entry name" value="CLUSTERED MITOCHONDRIA PROTEIN HOMOLOG"/>
    <property type="match status" value="1"/>
</dbReference>
<evidence type="ECO:0000256" key="1">
    <source>
        <dbReference type="SAM" id="Coils"/>
    </source>
</evidence>
<keyword evidence="1" id="KW-0175">Coiled coil</keyword>
<dbReference type="Pfam" id="PF12807">
    <property type="entry name" value="eIF3_p135"/>
    <property type="match status" value="1"/>
</dbReference>
<name>A0A2P6NLZ2_9EUKA</name>
<feature type="domain" description="Clu" evidence="3">
    <location>
        <begin position="466"/>
        <end position="735"/>
    </location>
</feature>
<organism evidence="4 5">
    <name type="scientific">Planoprotostelium fungivorum</name>
    <dbReference type="NCBI Taxonomy" id="1890364"/>
    <lineage>
        <taxon>Eukaryota</taxon>
        <taxon>Amoebozoa</taxon>
        <taxon>Evosea</taxon>
        <taxon>Variosea</taxon>
        <taxon>Cavosteliida</taxon>
        <taxon>Cavosteliaceae</taxon>
        <taxon>Planoprotostelium</taxon>
    </lineage>
</organism>
<dbReference type="PANTHER" id="PTHR12601">
    <property type="entry name" value="EUKARYOTIC TRANSLATION INITIATION FACTOR 3 SUBUNIT EIF-3"/>
    <property type="match status" value="1"/>
</dbReference>
<evidence type="ECO:0000259" key="3">
    <source>
        <dbReference type="PROSITE" id="PS51823"/>
    </source>
</evidence>
<feature type="region of interest" description="Disordered" evidence="2">
    <location>
        <begin position="432"/>
        <end position="459"/>
    </location>
</feature>